<dbReference type="Pfam" id="PF14361">
    <property type="entry name" value="RsbRD_N"/>
    <property type="match status" value="1"/>
</dbReference>
<evidence type="ECO:0000259" key="4">
    <source>
        <dbReference type="Pfam" id="PF17853"/>
    </source>
</evidence>
<keyword evidence="6" id="KW-1185">Reference proteome</keyword>
<gene>
    <name evidence="5" type="ORF">GCM10010492_59830</name>
</gene>
<feature type="domain" description="RsbT co-antagonist protein RsbRD N-terminal" evidence="3">
    <location>
        <begin position="38"/>
        <end position="145"/>
    </location>
</feature>
<evidence type="ECO:0000313" key="5">
    <source>
        <dbReference type="EMBL" id="GAA0251481.1"/>
    </source>
</evidence>
<dbReference type="InterPro" id="IPR041522">
    <property type="entry name" value="CdaR_GGDEF"/>
</dbReference>
<comment type="similarity">
    <text evidence="1">Belongs to the CdaR family.</text>
</comment>
<dbReference type="InterPro" id="IPR025736">
    <property type="entry name" value="PucR_C-HTH_dom"/>
</dbReference>
<sequence length="388" mass="41124">MGVGANLCLMARKEPVPVMDVADIARRASQDAQGVPADLLDGYLEALAQVSAGGGRLSAEHLESRRAVGAVAAERGVSMRGAIDLYLSATWLAWPSLPGVRGSTGAEMFTAVGKAVFRAADAAVGALAEGYEEARRWAVRREESSRREFVDDLLDGRNLGELAERAERVGFRLAARTVVAVAWIDESFVDGSAPVRRVDASLRARVDARDVLVTTKEGLLVCVGPERLIGLAEEFVRLVGAAVGEDVAWRVGVGLAEDGPGGPVRSFGQARDALDVAERLDLPGRVHRASDLLLFQVLGRDRAALAGLVSAVLSPLREARGGGDALVETLSAYFACGRVATECARVLHIGVRTVTYRLKRVEELTGYSADDPVQGLTLHVAVLGAKLL</sequence>
<organism evidence="5 6">
    <name type="scientific">Saccharothrix mutabilis subsp. mutabilis</name>
    <dbReference type="NCBI Taxonomy" id="66855"/>
    <lineage>
        <taxon>Bacteria</taxon>
        <taxon>Bacillati</taxon>
        <taxon>Actinomycetota</taxon>
        <taxon>Actinomycetes</taxon>
        <taxon>Pseudonocardiales</taxon>
        <taxon>Pseudonocardiaceae</taxon>
        <taxon>Saccharothrix</taxon>
    </lineage>
</organism>
<dbReference type="PANTHER" id="PTHR33744:SF1">
    <property type="entry name" value="DNA-BINDING TRANSCRIPTIONAL ACTIVATOR ADER"/>
    <property type="match status" value="1"/>
</dbReference>
<protein>
    <submittedName>
        <fullName evidence="5">Helix-turn-helix domain-containing protein</fullName>
    </submittedName>
</protein>
<name>A0ABN0UIS6_9PSEU</name>
<feature type="domain" description="PucR C-terminal helix-turn-helix" evidence="2">
    <location>
        <begin position="326"/>
        <end position="382"/>
    </location>
</feature>
<dbReference type="Pfam" id="PF17853">
    <property type="entry name" value="GGDEF_2"/>
    <property type="match status" value="1"/>
</dbReference>
<dbReference type="PANTHER" id="PTHR33744">
    <property type="entry name" value="CARBOHYDRATE DIACID REGULATOR"/>
    <property type="match status" value="1"/>
</dbReference>
<dbReference type="Gene3D" id="1.10.10.2840">
    <property type="entry name" value="PucR C-terminal helix-turn-helix domain"/>
    <property type="match status" value="1"/>
</dbReference>
<accession>A0ABN0UIS6</accession>
<evidence type="ECO:0000256" key="1">
    <source>
        <dbReference type="ARBA" id="ARBA00006754"/>
    </source>
</evidence>
<comment type="caution">
    <text evidence="5">The sequence shown here is derived from an EMBL/GenBank/DDBJ whole genome shotgun (WGS) entry which is preliminary data.</text>
</comment>
<evidence type="ECO:0000313" key="6">
    <source>
        <dbReference type="Proteomes" id="UP001500416"/>
    </source>
</evidence>
<dbReference type="InterPro" id="IPR051448">
    <property type="entry name" value="CdaR-like_regulators"/>
</dbReference>
<proteinExistence type="inferred from homology"/>
<dbReference type="InterPro" id="IPR042070">
    <property type="entry name" value="PucR_C-HTH_sf"/>
</dbReference>
<reference evidence="5 6" key="1">
    <citation type="journal article" date="2019" name="Int. J. Syst. Evol. Microbiol.">
        <title>The Global Catalogue of Microorganisms (GCM) 10K type strain sequencing project: providing services to taxonomists for standard genome sequencing and annotation.</title>
        <authorList>
            <consortium name="The Broad Institute Genomics Platform"/>
            <consortium name="The Broad Institute Genome Sequencing Center for Infectious Disease"/>
            <person name="Wu L."/>
            <person name="Ma J."/>
        </authorList>
    </citation>
    <scope>NUCLEOTIDE SEQUENCE [LARGE SCALE GENOMIC DNA]</scope>
    <source>
        <strain evidence="5 6">JCM 3380</strain>
    </source>
</reference>
<dbReference type="EMBL" id="BAAABU010000019">
    <property type="protein sequence ID" value="GAA0251481.1"/>
    <property type="molecule type" value="Genomic_DNA"/>
</dbReference>
<dbReference type="InterPro" id="IPR025751">
    <property type="entry name" value="RsbRD_N_dom"/>
</dbReference>
<evidence type="ECO:0000259" key="3">
    <source>
        <dbReference type="Pfam" id="PF14361"/>
    </source>
</evidence>
<dbReference type="Proteomes" id="UP001500416">
    <property type="component" value="Unassembled WGS sequence"/>
</dbReference>
<feature type="domain" description="CdaR GGDEF-like" evidence="4">
    <location>
        <begin position="160"/>
        <end position="276"/>
    </location>
</feature>
<dbReference type="Pfam" id="PF13556">
    <property type="entry name" value="HTH_30"/>
    <property type="match status" value="1"/>
</dbReference>
<evidence type="ECO:0000259" key="2">
    <source>
        <dbReference type="Pfam" id="PF13556"/>
    </source>
</evidence>